<feature type="binding site" evidence="10">
    <location>
        <position position="168"/>
    </location>
    <ligand>
        <name>a divalent metal cation</name>
        <dbReference type="ChEBI" id="CHEBI:60240"/>
        <label>2</label>
    </ligand>
</feature>
<protein>
    <recommendedName>
        <fullName evidence="8">Deoxyribonuclease TATDN1</fullName>
    </recommendedName>
</protein>
<gene>
    <name evidence="11" type="ORF">QR680_000044</name>
</gene>
<keyword evidence="4 10" id="KW-0479">Metal-binding</keyword>
<feature type="binding site" evidence="10">
    <location>
        <position position="143"/>
    </location>
    <ligand>
        <name>a divalent metal cation</name>
        <dbReference type="ChEBI" id="CHEBI:60240"/>
        <label>2</label>
    </ligand>
</feature>
<evidence type="ECO:0000256" key="10">
    <source>
        <dbReference type="PIRSR" id="PIRSR005902-1"/>
    </source>
</evidence>
<dbReference type="Pfam" id="PF01026">
    <property type="entry name" value="TatD_DNase"/>
    <property type="match status" value="1"/>
</dbReference>
<evidence type="ECO:0000256" key="1">
    <source>
        <dbReference type="ARBA" id="ARBA00009275"/>
    </source>
</evidence>
<dbReference type="Gene3D" id="3.20.20.140">
    <property type="entry name" value="Metal-dependent hydrolases"/>
    <property type="match status" value="1"/>
</dbReference>
<organism evidence="11 12">
    <name type="scientific">Steinernema hermaphroditum</name>
    <dbReference type="NCBI Taxonomy" id="289476"/>
    <lineage>
        <taxon>Eukaryota</taxon>
        <taxon>Metazoa</taxon>
        <taxon>Ecdysozoa</taxon>
        <taxon>Nematoda</taxon>
        <taxon>Chromadorea</taxon>
        <taxon>Rhabditida</taxon>
        <taxon>Tylenchina</taxon>
        <taxon>Panagrolaimomorpha</taxon>
        <taxon>Strongyloidoidea</taxon>
        <taxon>Steinernematidae</taxon>
        <taxon>Steinernema</taxon>
    </lineage>
</organism>
<evidence type="ECO:0000313" key="12">
    <source>
        <dbReference type="Proteomes" id="UP001175271"/>
    </source>
</evidence>
<comment type="caution">
    <text evidence="11">The sequence shown here is derived from an EMBL/GenBank/DDBJ whole genome shotgun (WGS) entry which is preliminary data.</text>
</comment>
<dbReference type="InterPro" id="IPR032466">
    <property type="entry name" value="Metal_Hydrolase"/>
</dbReference>
<keyword evidence="3" id="KW-0540">Nuclease</keyword>
<comment type="function">
    <text evidence="9">Deoxyribonuclease which catalyzes (in vitro) the decatenation of kinetoplast DNA, which are circular DNA catenated to each other, producing linear DNA molecules. Plays an important role in chromosomal segregation and cell cycle progression during eye development probably via its DNA decatenation activity.</text>
</comment>
<evidence type="ECO:0000256" key="8">
    <source>
        <dbReference type="ARBA" id="ARBA00039767"/>
    </source>
</evidence>
<accession>A0AA39LDA3</accession>
<evidence type="ECO:0000313" key="11">
    <source>
        <dbReference type="EMBL" id="KAK0393078.1"/>
    </source>
</evidence>
<dbReference type="PIRSF" id="PIRSF005902">
    <property type="entry name" value="DNase_TatD"/>
    <property type="match status" value="1"/>
</dbReference>
<dbReference type="GO" id="GO:0005829">
    <property type="term" value="C:cytosol"/>
    <property type="evidence" value="ECO:0007669"/>
    <property type="project" value="TreeGrafter"/>
</dbReference>
<sequence length="296" mass="33175">MVCEDQGVQSKVQYKLVDIGANLAHPSFERDYSDVLARARKAGLKKIIVTGCSVKSSTVAGEKAQEHPGFLYCTAGVHPHDAKTFNEETIYQLRELLKKDNCVAVGECGLDFNRNFSSREDQLHAFEQQLILACELQKPLFIHEREASVDMVKLLKKHSGRLPPAVIHCFTGTAEEAQAYIDMGLYIGLTGFLWKDRSADGVRYALESGIIPKERLLLETDAPYMFPKINDKKIPEEVRQSFTKATQEIHRYASFNRNEPCSLPATCELIAAFMKEEPSDVAAVTTENAKRIYGLD</sequence>
<comment type="similarity">
    <text evidence="1">Belongs to the metallo-dependent hydrolases superfamily. TatD-type hydrolase family.</text>
</comment>
<evidence type="ECO:0000256" key="5">
    <source>
        <dbReference type="ARBA" id="ARBA00022801"/>
    </source>
</evidence>
<dbReference type="InterPro" id="IPR050891">
    <property type="entry name" value="TatD-type_Hydrolase"/>
</dbReference>
<keyword evidence="2" id="KW-0963">Cytoplasm</keyword>
<dbReference type="Proteomes" id="UP001175271">
    <property type="component" value="Unassembled WGS sequence"/>
</dbReference>
<name>A0AA39LDA3_9BILA</name>
<evidence type="ECO:0000256" key="6">
    <source>
        <dbReference type="ARBA" id="ARBA00022839"/>
    </source>
</evidence>
<evidence type="ECO:0000256" key="7">
    <source>
        <dbReference type="ARBA" id="ARBA00022842"/>
    </source>
</evidence>
<feature type="binding site" evidence="10">
    <location>
        <position position="221"/>
    </location>
    <ligand>
        <name>a divalent metal cation</name>
        <dbReference type="ChEBI" id="CHEBI:60240"/>
        <label>1</label>
    </ligand>
</feature>
<keyword evidence="12" id="KW-1185">Reference proteome</keyword>
<feature type="binding site" evidence="10">
    <location>
        <position position="107"/>
    </location>
    <ligand>
        <name>a divalent metal cation</name>
        <dbReference type="ChEBI" id="CHEBI:60240"/>
        <label>1</label>
    </ligand>
</feature>
<evidence type="ECO:0000256" key="3">
    <source>
        <dbReference type="ARBA" id="ARBA00022722"/>
    </source>
</evidence>
<evidence type="ECO:0000256" key="4">
    <source>
        <dbReference type="ARBA" id="ARBA00022723"/>
    </source>
</evidence>
<keyword evidence="5" id="KW-0378">Hydrolase</keyword>
<dbReference type="PANTHER" id="PTHR10060:SF15">
    <property type="entry name" value="DEOXYRIBONUCLEASE TATDN1"/>
    <property type="match status" value="1"/>
</dbReference>
<dbReference type="PANTHER" id="PTHR10060">
    <property type="entry name" value="TATD FAMILY DEOXYRIBONUCLEASE"/>
    <property type="match status" value="1"/>
</dbReference>
<dbReference type="EMBL" id="JAUCMV010000005">
    <property type="protein sequence ID" value="KAK0393078.1"/>
    <property type="molecule type" value="Genomic_DNA"/>
</dbReference>
<dbReference type="SUPFAM" id="SSF51556">
    <property type="entry name" value="Metallo-dependent hydrolases"/>
    <property type="match status" value="1"/>
</dbReference>
<dbReference type="InterPro" id="IPR001130">
    <property type="entry name" value="TatD-like"/>
</dbReference>
<dbReference type="GO" id="GO:0008310">
    <property type="term" value="F:single-stranded DNA 3'-5' DNA exonuclease activity"/>
    <property type="evidence" value="ECO:0007669"/>
    <property type="project" value="TreeGrafter"/>
</dbReference>
<dbReference type="CDD" id="cd01310">
    <property type="entry name" value="TatD_DNAse"/>
    <property type="match status" value="1"/>
</dbReference>
<dbReference type="GO" id="GO:0046872">
    <property type="term" value="F:metal ion binding"/>
    <property type="evidence" value="ECO:0007669"/>
    <property type="project" value="UniProtKB-KW"/>
</dbReference>
<keyword evidence="6" id="KW-0269">Exonuclease</keyword>
<evidence type="ECO:0000256" key="2">
    <source>
        <dbReference type="ARBA" id="ARBA00022490"/>
    </source>
</evidence>
<proteinExistence type="inferred from homology"/>
<evidence type="ECO:0000256" key="9">
    <source>
        <dbReference type="ARBA" id="ARBA00045223"/>
    </source>
</evidence>
<reference evidence="11" key="1">
    <citation type="submission" date="2023-06" db="EMBL/GenBank/DDBJ databases">
        <title>Genomic analysis of the entomopathogenic nematode Steinernema hermaphroditum.</title>
        <authorList>
            <person name="Schwarz E.M."/>
            <person name="Heppert J.K."/>
            <person name="Baniya A."/>
            <person name="Schwartz H.T."/>
            <person name="Tan C.-H."/>
            <person name="Antoshechkin I."/>
            <person name="Sternberg P.W."/>
            <person name="Goodrich-Blair H."/>
            <person name="Dillman A.R."/>
        </authorList>
    </citation>
    <scope>NUCLEOTIDE SEQUENCE</scope>
    <source>
        <strain evidence="11">PS9179</strain>
        <tissue evidence="11">Whole animal</tissue>
    </source>
</reference>
<dbReference type="FunFam" id="3.20.20.140:FF:000018">
    <property type="entry name" value="3'-5' ssDNA/RNA exonuclease TatD"/>
    <property type="match status" value="1"/>
</dbReference>
<dbReference type="AlphaFoldDB" id="A0AA39LDA3"/>
<keyword evidence="7" id="KW-0460">Magnesium</keyword>